<dbReference type="Gene3D" id="3.30.360.10">
    <property type="entry name" value="Dihydrodipicolinate Reductase, domain 2"/>
    <property type="match status" value="1"/>
</dbReference>
<reference evidence="8 9" key="1">
    <citation type="journal article" date="2015" name="Fungal Genet. Biol.">
        <title>Evolution of novel wood decay mechanisms in Agaricales revealed by the genome sequences of Fistulina hepatica and Cylindrobasidium torrendii.</title>
        <authorList>
            <person name="Floudas D."/>
            <person name="Held B.W."/>
            <person name="Riley R."/>
            <person name="Nagy L.G."/>
            <person name="Koehler G."/>
            <person name="Ransdell A.S."/>
            <person name="Younus H."/>
            <person name="Chow J."/>
            <person name="Chiniquy J."/>
            <person name="Lipzen A."/>
            <person name="Tritt A."/>
            <person name="Sun H."/>
            <person name="Haridas S."/>
            <person name="LaButti K."/>
            <person name="Ohm R.A."/>
            <person name="Kues U."/>
            <person name="Blanchette R.A."/>
            <person name="Grigoriev I.V."/>
            <person name="Minto R.E."/>
            <person name="Hibbett D.S."/>
        </authorList>
    </citation>
    <scope>NUCLEOTIDE SEQUENCE [LARGE SCALE GENOMIC DNA]</scope>
    <source>
        <strain evidence="8 9">ATCC 64428</strain>
    </source>
</reference>
<dbReference type="OrthoDB" id="2129491at2759"/>
<dbReference type="GO" id="GO:0000166">
    <property type="term" value="F:nucleotide binding"/>
    <property type="evidence" value="ECO:0007669"/>
    <property type="project" value="InterPro"/>
</dbReference>
<accession>A0A0D7ANG5</accession>
<feature type="domain" description="GFO/IDH/MocA-like oxidoreductase" evidence="7">
    <location>
        <begin position="145"/>
        <end position="274"/>
    </location>
</feature>
<dbReference type="AlphaFoldDB" id="A0A0D7ANG5"/>
<keyword evidence="2" id="KW-0560">Oxidoreductase</keyword>
<dbReference type="EMBL" id="KN881627">
    <property type="protein sequence ID" value="KIY53279.1"/>
    <property type="molecule type" value="Genomic_DNA"/>
</dbReference>
<sequence>MFVLRWGVISTGHIAAKFVRDIVLDPKTRNVHDVEHAVTAVGSRSVANAREFIRECAGGDPSIKAYGSYDEVFNDPNVDAVYIGTPHPLHYPNALAAIKAKKHVLCEKPITISENRLKSLIAASKAHEVFLMEAMWTRFLPLSLEIKKIVDSGELGLPCILQADLSWDCNVKSLPSDHRLISPNHAGGPLLDLGPYPLVWAIMILFEHPQNNAMPPSSIVGSMVKTYTGVDNTTSFVLNFENSPNAFAAQAQLSCSQTAGTIDPGVIVRFEKGVMKIFAPIYCPQSCTIERLGPTGEPDAELITTTIKSVDFEGGGWHFQADEVARCIRDGKLESGLWSHEKSLLEMRVFDEVRRQGGYVFPPGLDKRSD</sequence>
<evidence type="ECO:0000256" key="4">
    <source>
        <dbReference type="ARBA" id="ARBA00042988"/>
    </source>
</evidence>
<keyword evidence="9" id="KW-1185">Reference proteome</keyword>
<evidence type="ECO:0000256" key="1">
    <source>
        <dbReference type="ARBA" id="ARBA00010928"/>
    </source>
</evidence>
<dbReference type="EC" id="1.1.1.179" evidence="3"/>
<evidence type="ECO:0000256" key="2">
    <source>
        <dbReference type="ARBA" id="ARBA00023002"/>
    </source>
</evidence>
<evidence type="ECO:0000313" key="8">
    <source>
        <dbReference type="EMBL" id="KIY53279.1"/>
    </source>
</evidence>
<evidence type="ECO:0000259" key="7">
    <source>
        <dbReference type="Pfam" id="PF22725"/>
    </source>
</evidence>
<evidence type="ECO:0000313" key="9">
    <source>
        <dbReference type="Proteomes" id="UP000054144"/>
    </source>
</evidence>
<comment type="catalytic activity">
    <reaction evidence="5">
        <text>D-xylose + NADP(+) = D-xylono-1,5-lactone + NADPH + H(+)</text>
        <dbReference type="Rhea" id="RHEA:22000"/>
        <dbReference type="ChEBI" id="CHEBI:15378"/>
        <dbReference type="ChEBI" id="CHEBI:15867"/>
        <dbReference type="ChEBI" id="CHEBI:53455"/>
        <dbReference type="ChEBI" id="CHEBI:57783"/>
        <dbReference type="ChEBI" id="CHEBI:58349"/>
        <dbReference type="EC" id="1.1.1.179"/>
    </reaction>
</comment>
<dbReference type="InterPro" id="IPR050984">
    <property type="entry name" value="Gfo/Idh/MocA_domain"/>
</dbReference>
<dbReference type="PANTHER" id="PTHR22604">
    <property type="entry name" value="OXIDOREDUCTASES"/>
    <property type="match status" value="1"/>
</dbReference>
<organism evidence="8 9">
    <name type="scientific">Fistulina hepatica ATCC 64428</name>
    <dbReference type="NCBI Taxonomy" id="1128425"/>
    <lineage>
        <taxon>Eukaryota</taxon>
        <taxon>Fungi</taxon>
        <taxon>Dikarya</taxon>
        <taxon>Basidiomycota</taxon>
        <taxon>Agaricomycotina</taxon>
        <taxon>Agaricomycetes</taxon>
        <taxon>Agaricomycetidae</taxon>
        <taxon>Agaricales</taxon>
        <taxon>Fistulinaceae</taxon>
        <taxon>Fistulina</taxon>
    </lineage>
</organism>
<dbReference type="GO" id="GO:0047837">
    <property type="term" value="F:D-xylose 1-dehydrogenase (NADP+) activity"/>
    <property type="evidence" value="ECO:0007669"/>
    <property type="project" value="UniProtKB-EC"/>
</dbReference>
<protein>
    <recommendedName>
        <fullName evidence="3">D-xylose 1-dehydrogenase (NADP(+), D-xylono-1,5-lactone-forming)</fullName>
        <ecNumber evidence="3">1.1.1.179</ecNumber>
    </recommendedName>
    <alternativeName>
        <fullName evidence="4">D-xylose-NADP dehydrogenase</fullName>
    </alternativeName>
</protein>
<dbReference type="InterPro" id="IPR055170">
    <property type="entry name" value="GFO_IDH_MocA-like_dom"/>
</dbReference>
<gene>
    <name evidence="8" type="ORF">FISHEDRAFT_63442</name>
</gene>
<dbReference type="Proteomes" id="UP000054144">
    <property type="component" value="Unassembled WGS sequence"/>
</dbReference>
<feature type="domain" description="Gfo/Idh/MocA-like oxidoreductase N-terminal" evidence="6">
    <location>
        <begin position="4"/>
        <end position="132"/>
    </location>
</feature>
<evidence type="ECO:0000259" key="6">
    <source>
        <dbReference type="Pfam" id="PF01408"/>
    </source>
</evidence>
<dbReference type="PANTHER" id="PTHR22604:SF105">
    <property type="entry name" value="TRANS-1,2-DIHYDROBENZENE-1,2-DIOL DEHYDROGENASE"/>
    <property type="match status" value="1"/>
</dbReference>
<dbReference type="SUPFAM" id="SSF55347">
    <property type="entry name" value="Glyceraldehyde-3-phosphate dehydrogenase-like, C-terminal domain"/>
    <property type="match status" value="1"/>
</dbReference>
<evidence type="ECO:0000256" key="3">
    <source>
        <dbReference type="ARBA" id="ARBA00038984"/>
    </source>
</evidence>
<comment type="similarity">
    <text evidence="1">Belongs to the Gfo/Idh/MocA family.</text>
</comment>
<dbReference type="Pfam" id="PF22725">
    <property type="entry name" value="GFO_IDH_MocA_C3"/>
    <property type="match status" value="1"/>
</dbReference>
<proteinExistence type="inferred from homology"/>
<evidence type="ECO:0000256" key="5">
    <source>
        <dbReference type="ARBA" id="ARBA00049233"/>
    </source>
</evidence>
<dbReference type="SUPFAM" id="SSF51735">
    <property type="entry name" value="NAD(P)-binding Rossmann-fold domains"/>
    <property type="match status" value="1"/>
</dbReference>
<dbReference type="InterPro" id="IPR036291">
    <property type="entry name" value="NAD(P)-bd_dom_sf"/>
</dbReference>
<dbReference type="Gene3D" id="3.40.50.720">
    <property type="entry name" value="NAD(P)-binding Rossmann-like Domain"/>
    <property type="match status" value="1"/>
</dbReference>
<dbReference type="Pfam" id="PF01408">
    <property type="entry name" value="GFO_IDH_MocA"/>
    <property type="match status" value="1"/>
</dbReference>
<dbReference type="InterPro" id="IPR000683">
    <property type="entry name" value="Gfo/Idh/MocA-like_OxRdtase_N"/>
</dbReference>
<name>A0A0D7ANG5_9AGAR</name>